<proteinExistence type="predicted"/>
<evidence type="ECO:0000313" key="2">
    <source>
        <dbReference type="EMBL" id="KOR90813.1"/>
    </source>
</evidence>
<evidence type="ECO:0000256" key="1">
    <source>
        <dbReference type="SAM" id="Phobius"/>
    </source>
</evidence>
<dbReference type="AlphaFoldDB" id="A0A0M1P8L4"/>
<accession>A0A0M1P8L4</accession>
<keyword evidence="1" id="KW-0812">Transmembrane</keyword>
<keyword evidence="1" id="KW-0472">Membrane</keyword>
<organism evidence="2 3">
    <name type="scientific">Paenibacillus solani</name>
    <dbReference type="NCBI Taxonomy" id="1705565"/>
    <lineage>
        <taxon>Bacteria</taxon>
        <taxon>Bacillati</taxon>
        <taxon>Bacillota</taxon>
        <taxon>Bacilli</taxon>
        <taxon>Bacillales</taxon>
        <taxon>Paenibacillaceae</taxon>
        <taxon>Paenibacillus</taxon>
    </lineage>
</organism>
<dbReference type="Proteomes" id="UP000036932">
    <property type="component" value="Unassembled WGS sequence"/>
</dbReference>
<name>A0A0M1P8L4_9BACL</name>
<comment type="caution">
    <text evidence="2">The sequence shown here is derived from an EMBL/GenBank/DDBJ whole genome shotgun (WGS) entry which is preliminary data.</text>
</comment>
<dbReference type="PATRIC" id="fig|1705565.3.peg.5120"/>
<keyword evidence="3" id="KW-1185">Reference proteome</keyword>
<sequence length="63" mass="7589">MTWWIPYFTGFPKSAKENYDRYFKRTYKILPQIKDHLTPDVEHMGVGILIVITLIFQIWDLLS</sequence>
<feature type="transmembrane region" description="Helical" evidence="1">
    <location>
        <begin position="44"/>
        <end position="62"/>
    </location>
</feature>
<evidence type="ECO:0000313" key="3">
    <source>
        <dbReference type="Proteomes" id="UP000036932"/>
    </source>
</evidence>
<reference evidence="3" key="1">
    <citation type="submission" date="2015-08" db="EMBL/GenBank/DDBJ databases">
        <title>Genome sequencing project for genomic taxonomy and phylogenomics of Bacillus-like bacteria.</title>
        <authorList>
            <person name="Liu B."/>
            <person name="Wang J."/>
            <person name="Zhu Y."/>
            <person name="Liu G."/>
            <person name="Chen Q."/>
            <person name="Chen Z."/>
            <person name="Lan J."/>
            <person name="Che J."/>
            <person name="Ge C."/>
            <person name="Shi H."/>
            <person name="Pan Z."/>
            <person name="Liu X."/>
        </authorList>
    </citation>
    <scope>NUCLEOTIDE SEQUENCE [LARGE SCALE GENOMIC DNA]</scope>
    <source>
        <strain evidence="3">FJAT-22460</strain>
    </source>
</reference>
<dbReference type="OrthoDB" id="2930221at2"/>
<protein>
    <submittedName>
        <fullName evidence="2">Uncharacterized protein</fullName>
    </submittedName>
</protein>
<gene>
    <name evidence="2" type="ORF">AM231_15280</name>
</gene>
<keyword evidence="1" id="KW-1133">Transmembrane helix</keyword>
<dbReference type="EMBL" id="LIUT01000001">
    <property type="protein sequence ID" value="KOR90813.1"/>
    <property type="molecule type" value="Genomic_DNA"/>
</dbReference>